<evidence type="ECO:0000313" key="1">
    <source>
        <dbReference type="EMBL" id="PHV70548.1"/>
    </source>
</evidence>
<evidence type="ECO:0000313" key="2">
    <source>
        <dbReference type="Proteomes" id="UP000224460"/>
    </source>
</evidence>
<accession>A0AC61DBZ0</accession>
<organism evidence="1 2">
    <name type="scientific">Sporanaerobium hydrogeniformans</name>
    <dbReference type="NCBI Taxonomy" id="3072179"/>
    <lineage>
        <taxon>Bacteria</taxon>
        <taxon>Bacillati</taxon>
        <taxon>Bacillota</taxon>
        <taxon>Clostridia</taxon>
        <taxon>Lachnospirales</taxon>
        <taxon>Lachnospiraceae</taxon>
        <taxon>Sporanaerobium</taxon>
    </lineage>
</organism>
<dbReference type="EMBL" id="PEDL01000009">
    <property type="protein sequence ID" value="PHV70548.1"/>
    <property type="molecule type" value="Genomic_DNA"/>
</dbReference>
<sequence length="385" mass="42365">MKGSKISILSFSVLLLTACSSEQAISSQAVTTKSAPSSLVFYGEVKAHTKEEILLDFPAKVIALHVEDGQKVQKGTPLVSLDIEDYKLQIATKEKELEINEVNLKQLLGNDNAQYAGLSAIKDQLKLKEGYIKEGTDPDLLSLKNMLPSLEKEVALAKQLYETNLSLFDAHSLASHELEISKQTYEAKLQELENTKLAMNKIKSTLELEVATLNSQLKSTQILSSNTDIEKRTRIEMLELKIEADKLVLDNMKQKLKQDYLKGSDVVAPNDHLIVYDIQCSKGSYITGTEGFSPTPLLKTMSQDSLYILADIPEESLSNIQVGADVTIILADDHEKLPTLFGIVAQISERAVVKDGDTVVEATIEVQDGLDYLKPGLSVDVTLTP</sequence>
<comment type="caution">
    <text evidence="1">The sequence shown here is derived from an EMBL/GenBank/DDBJ whole genome shotgun (WGS) entry which is preliminary data.</text>
</comment>
<name>A0AC61DBZ0_9FIRM</name>
<dbReference type="Proteomes" id="UP000224460">
    <property type="component" value="Unassembled WGS sequence"/>
</dbReference>
<keyword evidence="2" id="KW-1185">Reference proteome</keyword>
<protein>
    <submittedName>
        <fullName evidence="1">Uncharacterized protein</fullName>
    </submittedName>
</protein>
<gene>
    <name evidence="1" type="ORF">CS063_09600</name>
</gene>
<reference evidence="1" key="1">
    <citation type="submission" date="2017-10" db="EMBL/GenBank/DDBJ databases">
        <title>Genome sequence of cellulolytic Lachnospiraceae bacterium XHS1971 isolated from hotspring sediment.</title>
        <authorList>
            <person name="Vasudevan G."/>
            <person name="Joshi A.J."/>
            <person name="Hivarkar S."/>
            <person name="Lanjekar V.B."/>
            <person name="Dhakephalkar P.K."/>
            <person name="Dagar S."/>
        </authorList>
    </citation>
    <scope>NUCLEOTIDE SEQUENCE</scope>
    <source>
        <strain evidence="1">XHS1971</strain>
    </source>
</reference>
<proteinExistence type="predicted"/>